<dbReference type="PANTHER" id="PTHR42928:SF5">
    <property type="entry name" value="BLR1237 PROTEIN"/>
    <property type="match status" value="1"/>
</dbReference>
<dbReference type="RefSeq" id="WP_290319181.1">
    <property type="nucleotide sequence ID" value="NZ_JAUFPN010000186.1"/>
</dbReference>
<reference evidence="3" key="1">
    <citation type="journal article" date="2019" name="Int. J. Syst. Evol. Microbiol.">
        <title>The Global Catalogue of Microorganisms (GCM) 10K type strain sequencing project: providing services to taxonomists for standard genome sequencing and annotation.</title>
        <authorList>
            <consortium name="The Broad Institute Genomics Platform"/>
            <consortium name="The Broad Institute Genome Sequencing Center for Infectious Disease"/>
            <person name="Wu L."/>
            <person name="Ma J."/>
        </authorList>
    </citation>
    <scope>NUCLEOTIDE SEQUENCE [LARGE SCALE GENOMIC DNA]</scope>
    <source>
        <strain evidence="3">CECT 7131</strain>
    </source>
</reference>
<dbReference type="SUPFAM" id="SSF53850">
    <property type="entry name" value="Periplasmic binding protein-like II"/>
    <property type="match status" value="1"/>
</dbReference>
<comment type="similarity">
    <text evidence="1">Belongs to the UPF0065 (bug) family.</text>
</comment>
<comment type="caution">
    <text evidence="2">The sequence shown here is derived from an EMBL/GenBank/DDBJ whole genome shotgun (WGS) entry which is preliminary data.</text>
</comment>
<keyword evidence="3" id="KW-1185">Reference proteome</keyword>
<dbReference type="Pfam" id="PF03401">
    <property type="entry name" value="TctC"/>
    <property type="match status" value="1"/>
</dbReference>
<dbReference type="PIRSF" id="PIRSF017082">
    <property type="entry name" value="YflP"/>
    <property type="match status" value="1"/>
</dbReference>
<evidence type="ECO:0000313" key="3">
    <source>
        <dbReference type="Proteomes" id="UP001529369"/>
    </source>
</evidence>
<name>A0ABT8ABP6_9PROT</name>
<sequence length="320" mass="32341">MIDRRALPAVLASMAGWRGAGAAEPATRPLTLVVPFPAGSVTDGVARALAAPLQEALGQPVLVDNRAGAQGTLGAALVARSPADGHTLLVASSLLFVARSLYRMLPYDPVESFRPVSGIGATCMVFLVGGASPIRSVAELAARAGRQDPPLSVAYGSPSGQVALALFAAASGTRPVAVSYRGIPQAMTDLVGGHVEAAVVDLGSALAQAKAGGIRPLATSAGSRSALAPEIPVLREAFPDAAAALETMIALVAPAGTPAATVGRIDAAIRAALARPAVRQQFATLATAPLPLGPEALGQRIGTDNARWEALIRQAGIERE</sequence>
<dbReference type="EMBL" id="JAUFPN010000186">
    <property type="protein sequence ID" value="MDN3567169.1"/>
    <property type="molecule type" value="Genomic_DNA"/>
</dbReference>
<dbReference type="Gene3D" id="3.40.190.10">
    <property type="entry name" value="Periplasmic binding protein-like II"/>
    <property type="match status" value="1"/>
</dbReference>
<dbReference type="CDD" id="cd07012">
    <property type="entry name" value="PBP2_Bug_TTT"/>
    <property type="match status" value="1"/>
</dbReference>
<dbReference type="PANTHER" id="PTHR42928">
    <property type="entry name" value="TRICARBOXYLATE-BINDING PROTEIN"/>
    <property type="match status" value="1"/>
</dbReference>
<gene>
    <name evidence="2" type="ORF">QWZ14_22545</name>
</gene>
<dbReference type="InterPro" id="IPR042100">
    <property type="entry name" value="Bug_dom1"/>
</dbReference>
<protein>
    <submittedName>
        <fullName evidence="2">Tripartite tricarboxylate transporter substrate binding protein</fullName>
    </submittedName>
</protein>
<dbReference type="Proteomes" id="UP001529369">
    <property type="component" value="Unassembled WGS sequence"/>
</dbReference>
<proteinExistence type="inferred from homology"/>
<evidence type="ECO:0000256" key="1">
    <source>
        <dbReference type="ARBA" id="ARBA00006987"/>
    </source>
</evidence>
<evidence type="ECO:0000313" key="2">
    <source>
        <dbReference type="EMBL" id="MDN3567169.1"/>
    </source>
</evidence>
<dbReference type="Gene3D" id="3.40.190.150">
    <property type="entry name" value="Bordetella uptake gene, domain 1"/>
    <property type="match status" value="1"/>
</dbReference>
<accession>A0ABT8ABP6</accession>
<organism evidence="2 3">
    <name type="scientific">Paeniroseomonas aquatica</name>
    <dbReference type="NCBI Taxonomy" id="373043"/>
    <lineage>
        <taxon>Bacteria</taxon>
        <taxon>Pseudomonadati</taxon>
        <taxon>Pseudomonadota</taxon>
        <taxon>Alphaproteobacteria</taxon>
        <taxon>Acetobacterales</taxon>
        <taxon>Acetobacteraceae</taxon>
        <taxon>Paeniroseomonas</taxon>
    </lineage>
</organism>
<dbReference type="InterPro" id="IPR005064">
    <property type="entry name" value="BUG"/>
</dbReference>